<dbReference type="PANTHER" id="PTHR33112">
    <property type="entry name" value="DOMAIN PROTEIN, PUTATIVE-RELATED"/>
    <property type="match status" value="1"/>
</dbReference>
<dbReference type="Proteomes" id="UP000266152">
    <property type="component" value="Unassembled WGS sequence"/>
</dbReference>
<organism evidence="1 2">
    <name type="scientific">Fusarium sporotrichioides</name>
    <dbReference type="NCBI Taxonomy" id="5514"/>
    <lineage>
        <taxon>Eukaryota</taxon>
        <taxon>Fungi</taxon>
        <taxon>Dikarya</taxon>
        <taxon>Ascomycota</taxon>
        <taxon>Pezizomycotina</taxon>
        <taxon>Sordariomycetes</taxon>
        <taxon>Hypocreomycetidae</taxon>
        <taxon>Hypocreales</taxon>
        <taxon>Nectriaceae</taxon>
        <taxon>Fusarium</taxon>
    </lineage>
</organism>
<name>A0A395SGT4_FUSSP</name>
<dbReference type="STRING" id="5514.A0A395SGT4"/>
<dbReference type="EMBL" id="PXOF01000040">
    <property type="protein sequence ID" value="RGP71653.1"/>
    <property type="molecule type" value="Genomic_DNA"/>
</dbReference>
<evidence type="ECO:0000313" key="1">
    <source>
        <dbReference type="EMBL" id="RGP71653.1"/>
    </source>
</evidence>
<accession>A0A395SGT4</accession>
<keyword evidence="2" id="KW-1185">Reference proteome</keyword>
<reference evidence="1 2" key="1">
    <citation type="journal article" date="2018" name="PLoS Pathog.">
        <title>Evolution of structural diversity of trichothecenes, a family of toxins produced by plant pathogenic and entomopathogenic fungi.</title>
        <authorList>
            <person name="Proctor R.H."/>
            <person name="McCormick S.P."/>
            <person name="Kim H.S."/>
            <person name="Cardoza R.E."/>
            <person name="Stanley A.M."/>
            <person name="Lindo L."/>
            <person name="Kelly A."/>
            <person name="Brown D.W."/>
            <person name="Lee T."/>
            <person name="Vaughan M.M."/>
            <person name="Alexander N.J."/>
            <person name="Busman M."/>
            <person name="Gutierrez S."/>
        </authorList>
    </citation>
    <scope>NUCLEOTIDE SEQUENCE [LARGE SCALE GENOMIC DNA]</scope>
    <source>
        <strain evidence="1 2">NRRL 3299</strain>
    </source>
</reference>
<comment type="caution">
    <text evidence="1">The sequence shown here is derived from an EMBL/GenBank/DDBJ whole genome shotgun (WGS) entry which is preliminary data.</text>
</comment>
<sequence length="165" mass="18922">MRYSGCALSFPSDKLVAFSAIARLYECYLSDDYVAGMWCSHLQGDLLWWACSNDKGVPTRYEAYIAPTWSWASIKGNMFTAGDESDRVEYLHEVDDYKLEYATKDKMGAIRSGWIRLSGQLRQLELRRKATEGKKMWSLFIGKIEYDLEQYMEGETGASMVINMA</sequence>
<protein>
    <submittedName>
        <fullName evidence="1">Heterokaryon incompatibility</fullName>
    </submittedName>
</protein>
<dbReference type="PANTHER" id="PTHR33112:SF11">
    <property type="entry name" value="HETEROKARYON INCOMPATIBILITY DOMAIN-CONTAINING PROTEIN"/>
    <property type="match status" value="1"/>
</dbReference>
<dbReference type="AlphaFoldDB" id="A0A395SGT4"/>
<gene>
    <name evidence="1" type="ORF">FSPOR_3185</name>
</gene>
<proteinExistence type="predicted"/>
<evidence type="ECO:0000313" key="2">
    <source>
        <dbReference type="Proteomes" id="UP000266152"/>
    </source>
</evidence>